<gene>
    <name evidence="2" type="ORF">GQF42_12935</name>
</gene>
<dbReference type="Proteomes" id="UP000436138">
    <property type="component" value="Chromosome"/>
</dbReference>
<dbReference type="EMBL" id="CP047020">
    <property type="protein sequence ID" value="QHA09570.1"/>
    <property type="molecule type" value="Genomic_DNA"/>
</dbReference>
<evidence type="ECO:0000313" key="3">
    <source>
        <dbReference type="Proteomes" id="UP000436138"/>
    </source>
</evidence>
<reference evidence="2 3" key="1">
    <citation type="submission" date="2019-12" db="EMBL/GenBank/DDBJ databases">
        <title>Streptomyces sp. strain T44 isolated from rhizosphere soil of Broussonetia papyrifera.</title>
        <authorList>
            <person name="Mo P."/>
        </authorList>
    </citation>
    <scope>NUCLEOTIDE SEQUENCE [LARGE SCALE GENOMIC DNA]</scope>
    <source>
        <strain evidence="2 3">T44</strain>
    </source>
</reference>
<accession>A0A6I6NH59</accession>
<protein>
    <submittedName>
        <fullName evidence="2">Uncharacterized protein</fullName>
    </submittedName>
</protein>
<keyword evidence="3" id="KW-1185">Reference proteome</keyword>
<evidence type="ECO:0000256" key="1">
    <source>
        <dbReference type="SAM" id="MobiDB-lite"/>
    </source>
</evidence>
<sequence length="127" mass="13294">MLLGSALPALLLATACDGPGGTGHRAGPDPPPAPSPYAASSASAADLCTRLVAHWSREVLDGTTYGDYQSMGLSNGEYEILRDVVNAARSMKRRQGAGGAGELIDRQARSACAERYRYGAPSESPWQ</sequence>
<feature type="region of interest" description="Disordered" evidence="1">
    <location>
        <begin position="18"/>
        <end position="40"/>
    </location>
</feature>
<proteinExistence type="predicted"/>
<organism evidence="2 3">
    <name type="scientific">Streptomyces broussonetiae</name>
    <dbReference type="NCBI Taxonomy" id="2686304"/>
    <lineage>
        <taxon>Bacteria</taxon>
        <taxon>Bacillati</taxon>
        <taxon>Actinomycetota</taxon>
        <taxon>Actinomycetes</taxon>
        <taxon>Kitasatosporales</taxon>
        <taxon>Streptomycetaceae</taxon>
        <taxon>Streptomyces</taxon>
    </lineage>
</organism>
<dbReference type="AlphaFoldDB" id="A0A6I6NH59"/>
<name>A0A6I6NH59_9ACTN</name>
<dbReference type="KEGG" id="sbro:GQF42_12935"/>
<evidence type="ECO:0000313" key="2">
    <source>
        <dbReference type="EMBL" id="QHA09570.1"/>
    </source>
</evidence>